<name>A0AAW1URQ0_9CUCU</name>
<evidence type="ECO:0000313" key="2">
    <source>
        <dbReference type="EMBL" id="KAK9883203.1"/>
    </source>
</evidence>
<dbReference type="AlphaFoldDB" id="A0AAW1URQ0"/>
<evidence type="ECO:0000259" key="1">
    <source>
        <dbReference type="Pfam" id="PF14846"/>
    </source>
</evidence>
<dbReference type="InterPro" id="IPR027831">
    <property type="entry name" value="DUF4485"/>
</dbReference>
<gene>
    <name evidence="2" type="ORF">WA026_001395</name>
</gene>
<feature type="domain" description="DUF4485" evidence="1">
    <location>
        <begin position="8"/>
        <end position="89"/>
    </location>
</feature>
<reference evidence="2 3" key="1">
    <citation type="submission" date="2023-03" db="EMBL/GenBank/DDBJ databases">
        <title>Genome insight into feeding habits of ladybird beetles.</title>
        <authorList>
            <person name="Li H.-S."/>
            <person name="Huang Y.-H."/>
            <person name="Pang H."/>
        </authorList>
    </citation>
    <scope>NUCLEOTIDE SEQUENCE [LARGE SCALE GENOMIC DNA]</scope>
    <source>
        <strain evidence="2">SYSU_2023b</strain>
        <tissue evidence="2">Whole body</tissue>
    </source>
</reference>
<evidence type="ECO:0000313" key="3">
    <source>
        <dbReference type="Proteomes" id="UP001431783"/>
    </source>
</evidence>
<dbReference type="Pfam" id="PF14846">
    <property type="entry name" value="DUF4485"/>
    <property type="match status" value="1"/>
</dbReference>
<proteinExistence type="predicted"/>
<comment type="caution">
    <text evidence="2">The sequence shown here is derived from an EMBL/GenBank/DDBJ whole genome shotgun (WGS) entry which is preliminary data.</text>
</comment>
<accession>A0AAW1URQ0</accession>
<organism evidence="2 3">
    <name type="scientific">Henosepilachna vigintioctopunctata</name>
    <dbReference type="NCBI Taxonomy" id="420089"/>
    <lineage>
        <taxon>Eukaryota</taxon>
        <taxon>Metazoa</taxon>
        <taxon>Ecdysozoa</taxon>
        <taxon>Arthropoda</taxon>
        <taxon>Hexapoda</taxon>
        <taxon>Insecta</taxon>
        <taxon>Pterygota</taxon>
        <taxon>Neoptera</taxon>
        <taxon>Endopterygota</taxon>
        <taxon>Coleoptera</taxon>
        <taxon>Polyphaga</taxon>
        <taxon>Cucujiformia</taxon>
        <taxon>Coccinelloidea</taxon>
        <taxon>Coccinellidae</taxon>
        <taxon>Epilachninae</taxon>
        <taxon>Epilachnini</taxon>
        <taxon>Henosepilachna</taxon>
    </lineage>
</organism>
<dbReference type="Proteomes" id="UP001431783">
    <property type="component" value="Unassembled WGS sequence"/>
</dbReference>
<keyword evidence="3" id="KW-1185">Reference proteome</keyword>
<protein>
    <recommendedName>
        <fullName evidence="1">DUF4485 domain-containing protein</fullName>
    </recommendedName>
</protein>
<sequence length="155" mass="17537">MCESPEDLNYDCNFNMFLAKTMLTNLNKNEDRHKAVRWMRKLAQCNRSLEEMKLRNDFMYYLVINIQAGELQPPFVDSPPQAPLPTIAHLLPGGVGIDLEKEAEWADPTKGGREPRPLLYENSPDGGEFLAAQPVPRCGAFCYLAVVARPNTMHD</sequence>
<dbReference type="EMBL" id="JARQZJ010000091">
    <property type="protein sequence ID" value="KAK9883203.1"/>
    <property type="molecule type" value="Genomic_DNA"/>
</dbReference>